<evidence type="ECO:0000313" key="2">
    <source>
        <dbReference type="Proteomes" id="UP001589733"/>
    </source>
</evidence>
<evidence type="ECO:0000313" key="1">
    <source>
        <dbReference type="EMBL" id="MFB9992143.1"/>
    </source>
</evidence>
<dbReference type="Pfam" id="PF09844">
    <property type="entry name" value="DUF2071"/>
    <property type="match status" value="1"/>
</dbReference>
<dbReference type="Proteomes" id="UP001589733">
    <property type="component" value="Unassembled WGS sequence"/>
</dbReference>
<protein>
    <submittedName>
        <fullName evidence="1">YqjF family protein</fullName>
    </submittedName>
</protein>
<dbReference type="PANTHER" id="PTHR39186:SF1">
    <property type="entry name" value="DUF2071 DOMAIN-CONTAINING PROTEIN"/>
    <property type="match status" value="1"/>
</dbReference>
<sequence>MILPAASPLPPARGPWVLRMKWHDLCFMHWAVDAGTIARTLPVGVEVDTYGGQAYLGVVPFRMSGVAPRLAPDVPRLSAFPELNLRTYVTVDGVPGVWFYSLDIPEPLPVVLARTFFYLPYNLARMWMQRDNDSGVTRYASLRTQADAPAGRFAAAYRPAEPEFLAAPGTLEDWLTNRLALYSADSSGRVYRGHIHHTPWPLRRAEAVIAENMLADRLGVKLEGQPHLLHSEQLDVRAWWVERVR</sequence>
<keyword evidence="2" id="KW-1185">Reference proteome</keyword>
<gene>
    <name evidence="1" type="ORF">ACFFLM_09245</name>
</gene>
<organism evidence="1 2">
    <name type="scientific">Deinococcus oregonensis</name>
    <dbReference type="NCBI Taxonomy" id="1805970"/>
    <lineage>
        <taxon>Bacteria</taxon>
        <taxon>Thermotogati</taxon>
        <taxon>Deinococcota</taxon>
        <taxon>Deinococci</taxon>
        <taxon>Deinococcales</taxon>
        <taxon>Deinococcaceae</taxon>
        <taxon>Deinococcus</taxon>
    </lineage>
</organism>
<dbReference type="PANTHER" id="PTHR39186">
    <property type="entry name" value="DUF2071 FAMILY PROTEIN"/>
    <property type="match status" value="1"/>
</dbReference>
<dbReference type="EMBL" id="JBHLYR010000031">
    <property type="protein sequence ID" value="MFB9992143.1"/>
    <property type="molecule type" value="Genomic_DNA"/>
</dbReference>
<dbReference type="InterPro" id="IPR023375">
    <property type="entry name" value="ADC_dom_sf"/>
</dbReference>
<comment type="caution">
    <text evidence="1">The sequence shown here is derived from an EMBL/GenBank/DDBJ whole genome shotgun (WGS) entry which is preliminary data.</text>
</comment>
<proteinExistence type="predicted"/>
<dbReference type="SUPFAM" id="SSF160104">
    <property type="entry name" value="Acetoacetate decarboxylase-like"/>
    <property type="match status" value="1"/>
</dbReference>
<dbReference type="InterPro" id="IPR018644">
    <property type="entry name" value="DUF2071"/>
</dbReference>
<dbReference type="RefSeq" id="WP_380008474.1">
    <property type="nucleotide sequence ID" value="NZ_JBHLYR010000031.1"/>
</dbReference>
<accession>A0ABV6AXA4</accession>
<name>A0ABV6AXA4_9DEIO</name>
<reference evidence="1 2" key="1">
    <citation type="submission" date="2024-09" db="EMBL/GenBank/DDBJ databases">
        <authorList>
            <person name="Sun Q."/>
            <person name="Mori K."/>
        </authorList>
    </citation>
    <scope>NUCLEOTIDE SEQUENCE [LARGE SCALE GENOMIC DNA]</scope>
    <source>
        <strain evidence="1 2">JCM 13503</strain>
    </source>
</reference>